<dbReference type="PANTHER" id="PTHR20883:SF14">
    <property type="entry name" value="PHYTANOYL-COA DIOXYGENASE"/>
    <property type="match status" value="1"/>
</dbReference>
<proteinExistence type="predicted"/>
<keyword evidence="2" id="KW-1185">Reference proteome</keyword>
<evidence type="ECO:0000313" key="2">
    <source>
        <dbReference type="Proteomes" id="UP000612282"/>
    </source>
</evidence>
<dbReference type="Proteomes" id="UP000612282">
    <property type="component" value="Unassembled WGS sequence"/>
</dbReference>
<gene>
    <name evidence="1" type="ORF">Aco03nite_098280</name>
</gene>
<dbReference type="InterPro" id="IPR008775">
    <property type="entry name" value="Phytyl_CoA_dOase-like"/>
</dbReference>
<dbReference type="EMBL" id="BOMG01000126">
    <property type="protein sequence ID" value="GID61424.1"/>
    <property type="molecule type" value="Genomic_DNA"/>
</dbReference>
<dbReference type="PANTHER" id="PTHR20883">
    <property type="entry name" value="PHYTANOYL-COA DIOXYGENASE DOMAIN CONTAINING 1"/>
    <property type="match status" value="1"/>
</dbReference>
<dbReference type="Pfam" id="PF05721">
    <property type="entry name" value="PhyH"/>
    <property type="match status" value="1"/>
</dbReference>
<dbReference type="Gene3D" id="2.60.120.620">
    <property type="entry name" value="q2cbj1_9rhob like domain"/>
    <property type="match status" value="1"/>
</dbReference>
<reference evidence="1 2" key="1">
    <citation type="submission" date="2021-01" db="EMBL/GenBank/DDBJ databases">
        <title>Whole genome shotgun sequence of Actinoplanes couchii NBRC 106145.</title>
        <authorList>
            <person name="Komaki H."/>
            <person name="Tamura T."/>
        </authorList>
    </citation>
    <scope>NUCLEOTIDE SEQUENCE [LARGE SCALE GENOMIC DNA]</scope>
    <source>
        <strain evidence="1 2">NBRC 106145</strain>
    </source>
</reference>
<organism evidence="1 2">
    <name type="scientific">Actinoplanes couchii</name>
    <dbReference type="NCBI Taxonomy" id="403638"/>
    <lineage>
        <taxon>Bacteria</taxon>
        <taxon>Bacillati</taxon>
        <taxon>Actinomycetota</taxon>
        <taxon>Actinomycetes</taxon>
        <taxon>Micromonosporales</taxon>
        <taxon>Micromonosporaceae</taxon>
        <taxon>Actinoplanes</taxon>
    </lineage>
</organism>
<sequence>MSVTGGAMRTAEFQEQGYIVVPGLLTQADLRPVRDEYEQLLDDLAEKWRGEGRIGDTYAGLPFESRLARIVADGDVPYYKPFDISLRFGTIRPDDPIHLGPAVFRLLTHPAILAVVSELIGPEVSASPIQHNRIKLPERLLSAKNRTSLSARATWHQDQAAGLPDADDTEVITVWVAVSDATVGNGCLMVVPRSHDALMQHCSRGAAGRNLSIPEDLLPGEPVDLEVSSGSVILMHRRLIHQSRVNESDGLRWSFDFRYQPVGTPTGRPQFPSFVAHSASDPHSVVDDPAEWARMWLATRARLAAAGADEKYRRWNGPEAAC</sequence>
<accession>A0ABQ3XSE7</accession>
<name>A0ABQ3XSE7_9ACTN</name>
<dbReference type="SUPFAM" id="SSF51197">
    <property type="entry name" value="Clavaminate synthase-like"/>
    <property type="match status" value="1"/>
</dbReference>
<evidence type="ECO:0008006" key="3">
    <source>
        <dbReference type="Google" id="ProtNLM"/>
    </source>
</evidence>
<comment type="caution">
    <text evidence="1">The sequence shown here is derived from an EMBL/GenBank/DDBJ whole genome shotgun (WGS) entry which is preliminary data.</text>
</comment>
<evidence type="ECO:0000313" key="1">
    <source>
        <dbReference type="EMBL" id="GID61424.1"/>
    </source>
</evidence>
<protein>
    <recommendedName>
        <fullName evidence="3">Phytanoyl-CoA dioxygenase</fullName>
    </recommendedName>
</protein>